<keyword evidence="7 8" id="KW-0472">Membrane</keyword>
<keyword evidence="3" id="KW-0813">Transport</keyword>
<evidence type="ECO:0000256" key="8">
    <source>
        <dbReference type="SAM" id="Phobius"/>
    </source>
</evidence>
<feature type="transmembrane region" description="Helical" evidence="8">
    <location>
        <begin position="274"/>
        <end position="296"/>
    </location>
</feature>
<organism evidence="9 10">
    <name type="scientific">Lysinibacillus antri</name>
    <dbReference type="NCBI Taxonomy" id="2498145"/>
    <lineage>
        <taxon>Bacteria</taxon>
        <taxon>Bacillati</taxon>
        <taxon>Bacillota</taxon>
        <taxon>Bacilli</taxon>
        <taxon>Bacillales</taxon>
        <taxon>Bacillaceae</taxon>
        <taxon>Lysinibacillus</taxon>
    </lineage>
</organism>
<comment type="similarity">
    <text evidence="2">Belongs to the amino acid-polyamine-organocation (APC) superfamily. Spore germination protein (SGP) (TC 2.A.3.9) family.</text>
</comment>
<evidence type="ECO:0000256" key="2">
    <source>
        <dbReference type="ARBA" id="ARBA00007998"/>
    </source>
</evidence>
<comment type="caution">
    <text evidence="9">The sequence shown here is derived from an EMBL/GenBank/DDBJ whole genome shotgun (WGS) entry which is preliminary data.</text>
</comment>
<comment type="subcellular location">
    <subcellularLocation>
        <location evidence="1">Membrane</location>
        <topology evidence="1">Multi-pass membrane protein</topology>
    </subcellularLocation>
</comment>
<sequence>MNVNMEMKKQNTINAFLVLFVVHTAQMGIGVAGIQRVLYKEVQQDAWIVIILSGVITCLIVWIIGKTLSEYENHTLFDIHLDIYGKWLGKFVNLLIVLYLFSVFLSICLGYIEIVQAWMFEKMPSWLIGAFLIILTGKGVRSGFRPIVGVCFLAFLSAIWMLFIFFAEPLKFAEWHYLFPMFELTSTELYKGMIKTSYSLLGFELLYFIYPFVKEKEKAVRFAILGVIASIVILVILTVIAIGYFSGEQLERTIWATISMFKIVKLPFIERFEYIAIPVWMIIIIPNLLLYMWAASKGIKISFGYRQSYALYVFLLLSLVVFIFFNKRLHINMFIDYVGMIGLYVCYVYPIILYIAVRIKKSLQN</sequence>
<dbReference type="Proteomes" id="UP000287910">
    <property type="component" value="Unassembled WGS sequence"/>
</dbReference>
<evidence type="ECO:0000256" key="6">
    <source>
        <dbReference type="ARBA" id="ARBA00022989"/>
    </source>
</evidence>
<name>A0A432L828_9BACI</name>
<evidence type="ECO:0000256" key="7">
    <source>
        <dbReference type="ARBA" id="ARBA00023136"/>
    </source>
</evidence>
<reference evidence="9 10" key="1">
    <citation type="submission" date="2018-12" db="EMBL/GenBank/DDBJ databases">
        <title>Lysinibacillus antri sp. nov., isolated from a cave soil.</title>
        <authorList>
            <person name="Narsing Rao M.P."/>
            <person name="Zhang H."/>
            <person name="Dong Z.-Y."/>
            <person name="Niu X.-K."/>
            <person name="Zhang K."/>
            <person name="Fang B.-Z."/>
            <person name="Kang Y.-Q."/>
            <person name="Xiao M."/>
            <person name="Li W.-J."/>
        </authorList>
    </citation>
    <scope>NUCLEOTIDE SEQUENCE [LARGE SCALE GENOMIC DNA]</scope>
    <source>
        <strain evidence="9 10">SYSU K30002</strain>
    </source>
</reference>
<dbReference type="EMBL" id="RYYR01000031">
    <property type="protein sequence ID" value="RUL48624.1"/>
    <property type="molecule type" value="Genomic_DNA"/>
</dbReference>
<feature type="transmembrane region" description="Helical" evidence="8">
    <location>
        <begin position="91"/>
        <end position="112"/>
    </location>
</feature>
<dbReference type="PANTHER" id="PTHR34975">
    <property type="entry name" value="SPORE GERMINATION PROTEIN A2"/>
    <property type="match status" value="1"/>
</dbReference>
<dbReference type="Pfam" id="PF03845">
    <property type="entry name" value="Spore_permease"/>
    <property type="match status" value="1"/>
</dbReference>
<keyword evidence="10" id="KW-1185">Reference proteome</keyword>
<dbReference type="NCBIfam" id="TIGR00912">
    <property type="entry name" value="2A0309"/>
    <property type="match status" value="1"/>
</dbReference>
<feature type="transmembrane region" description="Helical" evidence="8">
    <location>
        <begin position="308"/>
        <end position="325"/>
    </location>
</feature>
<evidence type="ECO:0000256" key="1">
    <source>
        <dbReference type="ARBA" id="ARBA00004141"/>
    </source>
</evidence>
<dbReference type="GO" id="GO:0016020">
    <property type="term" value="C:membrane"/>
    <property type="evidence" value="ECO:0007669"/>
    <property type="project" value="UniProtKB-SubCell"/>
</dbReference>
<dbReference type="InterPro" id="IPR004761">
    <property type="entry name" value="Spore_GerAB"/>
</dbReference>
<dbReference type="AlphaFoldDB" id="A0A432L828"/>
<accession>A0A432L828</accession>
<feature type="transmembrane region" description="Helical" evidence="8">
    <location>
        <begin position="189"/>
        <end position="210"/>
    </location>
</feature>
<dbReference type="RefSeq" id="WP_126660335.1">
    <property type="nucleotide sequence ID" value="NZ_RYYR01000031.1"/>
</dbReference>
<feature type="transmembrane region" description="Helical" evidence="8">
    <location>
        <begin position="147"/>
        <end position="167"/>
    </location>
</feature>
<evidence type="ECO:0000313" key="10">
    <source>
        <dbReference type="Proteomes" id="UP000287910"/>
    </source>
</evidence>
<dbReference type="GO" id="GO:0009847">
    <property type="term" value="P:spore germination"/>
    <property type="evidence" value="ECO:0007669"/>
    <property type="project" value="InterPro"/>
</dbReference>
<gene>
    <name evidence="9" type="ORF">EK386_16800</name>
</gene>
<evidence type="ECO:0000256" key="4">
    <source>
        <dbReference type="ARBA" id="ARBA00022544"/>
    </source>
</evidence>
<feature type="transmembrane region" description="Helical" evidence="8">
    <location>
        <begin position="124"/>
        <end position="140"/>
    </location>
</feature>
<evidence type="ECO:0000313" key="9">
    <source>
        <dbReference type="EMBL" id="RUL48624.1"/>
    </source>
</evidence>
<evidence type="ECO:0000256" key="5">
    <source>
        <dbReference type="ARBA" id="ARBA00022692"/>
    </source>
</evidence>
<dbReference type="Gene3D" id="1.20.1740.10">
    <property type="entry name" value="Amino acid/polyamine transporter I"/>
    <property type="match status" value="1"/>
</dbReference>
<keyword evidence="5 8" id="KW-0812">Transmembrane</keyword>
<dbReference type="PANTHER" id="PTHR34975:SF2">
    <property type="entry name" value="SPORE GERMINATION PROTEIN A2"/>
    <property type="match status" value="1"/>
</dbReference>
<keyword evidence="4" id="KW-0309">Germination</keyword>
<proteinExistence type="inferred from homology"/>
<feature type="transmembrane region" description="Helical" evidence="8">
    <location>
        <begin position="337"/>
        <end position="357"/>
    </location>
</feature>
<keyword evidence="6 8" id="KW-1133">Transmembrane helix</keyword>
<evidence type="ECO:0000256" key="3">
    <source>
        <dbReference type="ARBA" id="ARBA00022448"/>
    </source>
</evidence>
<feature type="transmembrane region" description="Helical" evidence="8">
    <location>
        <begin position="46"/>
        <end position="65"/>
    </location>
</feature>
<feature type="transmembrane region" description="Helical" evidence="8">
    <location>
        <begin position="222"/>
        <end position="245"/>
    </location>
</feature>
<protein>
    <submittedName>
        <fullName evidence="9">Spore gernimation protein</fullName>
    </submittedName>
</protein>
<feature type="transmembrane region" description="Helical" evidence="8">
    <location>
        <begin position="12"/>
        <end position="34"/>
    </location>
</feature>